<evidence type="ECO:0000313" key="15">
    <source>
        <dbReference type="Proteomes" id="UP000229730"/>
    </source>
</evidence>
<evidence type="ECO:0000256" key="7">
    <source>
        <dbReference type="ARBA" id="ARBA00022777"/>
    </source>
</evidence>
<dbReference type="GO" id="GO:0000155">
    <property type="term" value="F:phosphorelay sensor kinase activity"/>
    <property type="evidence" value="ECO:0007669"/>
    <property type="project" value="InterPro"/>
</dbReference>
<evidence type="ECO:0000256" key="5">
    <source>
        <dbReference type="ARBA" id="ARBA00022679"/>
    </source>
</evidence>
<dbReference type="EC" id="2.7.13.3" evidence="3"/>
<keyword evidence="15" id="KW-1185">Reference proteome</keyword>
<reference evidence="14 15" key="1">
    <citation type="submission" date="2017-10" db="EMBL/GenBank/DDBJ databases">
        <title>Frigbacter circumglobatus gen. nov. sp. nov., isolated from sediment cultured in situ.</title>
        <authorList>
            <person name="Zhao Z."/>
        </authorList>
    </citation>
    <scope>NUCLEOTIDE SEQUENCE [LARGE SCALE GENOMIC DNA]</scope>
    <source>
        <strain evidence="14 15">ZYL</strain>
    </source>
</reference>
<keyword evidence="12" id="KW-1133">Transmembrane helix</keyword>
<dbReference type="InterPro" id="IPR036890">
    <property type="entry name" value="HATPase_C_sf"/>
</dbReference>
<dbReference type="FunCoup" id="A0A2G4YP28">
    <property type="interactions" value="175"/>
</dbReference>
<evidence type="ECO:0000256" key="12">
    <source>
        <dbReference type="SAM" id="Phobius"/>
    </source>
</evidence>
<evidence type="ECO:0000256" key="9">
    <source>
        <dbReference type="ARBA" id="ARBA00023012"/>
    </source>
</evidence>
<keyword evidence="4" id="KW-0597">Phosphoprotein</keyword>
<dbReference type="GO" id="GO:0009927">
    <property type="term" value="F:histidine phosphotransfer kinase activity"/>
    <property type="evidence" value="ECO:0007669"/>
    <property type="project" value="TreeGrafter"/>
</dbReference>
<evidence type="ECO:0000256" key="1">
    <source>
        <dbReference type="ARBA" id="ARBA00000085"/>
    </source>
</evidence>
<dbReference type="InterPro" id="IPR036097">
    <property type="entry name" value="HisK_dim/P_sf"/>
</dbReference>
<dbReference type="Gene3D" id="1.10.287.130">
    <property type="match status" value="1"/>
</dbReference>
<gene>
    <name evidence="14" type="ORF">CRD36_12700</name>
</gene>
<evidence type="ECO:0000256" key="6">
    <source>
        <dbReference type="ARBA" id="ARBA00022741"/>
    </source>
</evidence>
<evidence type="ECO:0000313" key="14">
    <source>
        <dbReference type="EMBL" id="PHZ84057.1"/>
    </source>
</evidence>
<comment type="caution">
    <text evidence="14">The sequence shown here is derived from an EMBL/GenBank/DDBJ whole genome shotgun (WGS) entry which is preliminary data.</text>
</comment>
<dbReference type="RefSeq" id="WP_099473851.1">
    <property type="nucleotide sequence ID" value="NZ_CP041025.1"/>
</dbReference>
<sequence length="364" mass="40534">MENFFFIESARSALVFLIILYLWRVGRNSFGLRRKGWTLIMIGFSLLLFGSLIDITDEFEGLSKYIVIGRTPIQAVLEKIVGFMGGFLFLAIGLVRWVPFVQNLSDEVEKQTSDLRKAKVAADSANQTKSQFLANMSHELRTPLNSIIGFSDLIRQAEKYHLSKEAITEYGEHISLSAAHLLRVINDILDLSKIEAGEMRLNESEFDLNRLIRNTIGLVSLEARNKKIEINFTSPDTVCDLLGDEQKLRQILLNLLSNALKFTPDGGKITVTVSPAPSGQLLLKVKDTGIGMTSPQLKEALKTFRQIENAFTRSHDGTGLGLPLTKALVEMHGADLTFISEVNKGTEVSIALPASRRIHMLETT</sequence>
<keyword evidence="9" id="KW-0902">Two-component regulatory system</keyword>
<dbReference type="FunFam" id="3.30.565.10:FF:000010">
    <property type="entry name" value="Sensor histidine kinase RcsC"/>
    <property type="match status" value="1"/>
</dbReference>
<dbReference type="InterPro" id="IPR005467">
    <property type="entry name" value="His_kinase_dom"/>
</dbReference>
<dbReference type="FunFam" id="1.10.287.130:FF:000038">
    <property type="entry name" value="Sensory transduction histidine kinase"/>
    <property type="match status" value="1"/>
</dbReference>
<dbReference type="AlphaFoldDB" id="A0A2G4YP28"/>
<feature type="domain" description="Histidine kinase" evidence="13">
    <location>
        <begin position="135"/>
        <end position="356"/>
    </location>
</feature>
<evidence type="ECO:0000259" key="13">
    <source>
        <dbReference type="PROSITE" id="PS50109"/>
    </source>
</evidence>
<proteinExistence type="predicted"/>
<dbReference type="PANTHER" id="PTHR43047:SF72">
    <property type="entry name" value="OSMOSENSING HISTIDINE PROTEIN KINASE SLN1"/>
    <property type="match status" value="1"/>
</dbReference>
<dbReference type="Pfam" id="PF00512">
    <property type="entry name" value="HisKA"/>
    <property type="match status" value="1"/>
</dbReference>
<dbReference type="GO" id="GO:0005524">
    <property type="term" value="F:ATP binding"/>
    <property type="evidence" value="ECO:0007669"/>
    <property type="project" value="UniProtKB-KW"/>
</dbReference>
<keyword evidence="8" id="KW-0067">ATP-binding</keyword>
<comment type="catalytic activity">
    <reaction evidence="1">
        <text>ATP + protein L-histidine = ADP + protein N-phospho-L-histidine.</text>
        <dbReference type="EC" id="2.7.13.3"/>
    </reaction>
</comment>
<evidence type="ECO:0000256" key="10">
    <source>
        <dbReference type="ARBA" id="ARBA00023136"/>
    </source>
</evidence>
<evidence type="ECO:0000256" key="11">
    <source>
        <dbReference type="ARBA" id="ARBA00023306"/>
    </source>
</evidence>
<keyword evidence="11" id="KW-0131">Cell cycle</keyword>
<dbReference type="OrthoDB" id="7179697at2"/>
<comment type="subcellular location">
    <subcellularLocation>
        <location evidence="2">Membrane</location>
    </subcellularLocation>
</comment>
<accession>A0A2G4YP28</accession>
<name>A0A2G4YP28_9PROT</name>
<evidence type="ECO:0000256" key="2">
    <source>
        <dbReference type="ARBA" id="ARBA00004370"/>
    </source>
</evidence>
<dbReference type="Pfam" id="PF02518">
    <property type="entry name" value="HATPase_c"/>
    <property type="match status" value="1"/>
</dbReference>
<dbReference type="SUPFAM" id="SSF47384">
    <property type="entry name" value="Homodimeric domain of signal transducing histidine kinase"/>
    <property type="match status" value="1"/>
</dbReference>
<dbReference type="InterPro" id="IPR003661">
    <property type="entry name" value="HisK_dim/P_dom"/>
</dbReference>
<organism evidence="14 15">
    <name type="scientific">Paremcibacter congregatus</name>
    <dbReference type="NCBI Taxonomy" id="2043170"/>
    <lineage>
        <taxon>Bacteria</taxon>
        <taxon>Pseudomonadati</taxon>
        <taxon>Pseudomonadota</taxon>
        <taxon>Alphaproteobacteria</taxon>
        <taxon>Emcibacterales</taxon>
        <taxon>Emcibacteraceae</taxon>
        <taxon>Paremcibacter</taxon>
    </lineage>
</organism>
<feature type="transmembrane region" description="Helical" evidence="12">
    <location>
        <begin position="73"/>
        <end position="95"/>
    </location>
</feature>
<protein>
    <recommendedName>
        <fullName evidence="3">histidine kinase</fullName>
        <ecNumber evidence="3">2.7.13.3</ecNumber>
    </recommendedName>
</protein>
<feature type="transmembrane region" description="Helical" evidence="12">
    <location>
        <begin position="36"/>
        <end position="53"/>
    </location>
</feature>
<dbReference type="SUPFAM" id="SSF55874">
    <property type="entry name" value="ATPase domain of HSP90 chaperone/DNA topoisomerase II/histidine kinase"/>
    <property type="match status" value="1"/>
</dbReference>
<dbReference type="EMBL" id="PDEM01000025">
    <property type="protein sequence ID" value="PHZ84057.1"/>
    <property type="molecule type" value="Genomic_DNA"/>
</dbReference>
<keyword evidence="5" id="KW-0808">Transferase</keyword>
<feature type="transmembrane region" description="Helical" evidence="12">
    <location>
        <begin position="6"/>
        <end position="24"/>
    </location>
</feature>
<dbReference type="PANTHER" id="PTHR43047">
    <property type="entry name" value="TWO-COMPONENT HISTIDINE PROTEIN KINASE"/>
    <property type="match status" value="1"/>
</dbReference>
<dbReference type="CDD" id="cd00082">
    <property type="entry name" value="HisKA"/>
    <property type="match status" value="1"/>
</dbReference>
<evidence type="ECO:0000256" key="3">
    <source>
        <dbReference type="ARBA" id="ARBA00012438"/>
    </source>
</evidence>
<dbReference type="InterPro" id="IPR004358">
    <property type="entry name" value="Sig_transdc_His_kin-like_C"/>
</dbReference>
<dbReference type="InParanoid" id="A0A2G4YP28"/>
<dbReference type="SMART" id="SM00387">
    <property type="entry name" value="HATPase_c"/>
    <property type="match status" value="1"/>
</dbReference>
<evidence type="ECO:0000256" key="4">
    <source>
        <dbReference type="ARBA" id="ARBA00022553"/>
    </source>
</evidence>
<dbReference type="PROSITE" id="PS50109">
    <property type="entry name" value="HIS_KIN"/>
    <property type="match status" value="1"/>
</dbReference>
<dbReference type="Proteomes" id="UP000229730">
    <property type="component" value="Unassembled WGS sequence"/>
</dbReference>
<dbReference type="GO" id="GO:0005886">
    <property type="term" value="C:plasma membrane"/>
    <property type="evidence" value="ECO:0007669"/>
    <property type="project" value="TreeGrafter"/>
</dbReference>
<keyword evidence="12" id="KW-0812">Transmembrane</keyword>
<evidence type="ECO:0000256" key="8">
    <source>
        <dbReference type="ARBA" id="ARBA00022840"/>
    </source>
</evidence>
<keyword evidence="7" id="KW-0418">Kinase</keyword>
<keyword evidence="10 12" id="KW-0472">Membrane</keyword>
<dbReference type="PRINTS" id="PR00344">
    <property type="entry name" value="BCTRLSENSOR"/>
</dbReference>
<dbReference type="SMART" id="SM00388">
    <property type="entry name" value="HisKA"/>
    <property type="match status" value="1"/>
</dbReference>
<dbReference type="Gene3D" id="3.30.565.10">
    <property type="entry name" value="Histidine kinase-like ATPase, C-terminal domain"/>
    <property type="match status" value="1"/>
</dbReference>
<dbReference type="InterPro" id="IPR003594">
    <property type="entry name" value="HATPase_dom"/>
</dbReference>
<keyword evidence="6" id="KW-0547">Nucleotide-binding</keyword>